<dbReference type="Gene3D" id="3.30.1330.200">
    <property type="match status" value="1"/>
</dbReference>
<dbReference type="InterPro" id="IPR038592">
    <property type="entry name" value="CheD-like_sf"/>
</dbReference>
<evidence type="ECO:0000256" key="3">
    <source>
        <dbReference type="HAMAP-Rule" id="MF_01440"/>
    </source>
</evidence>
<proteinExistence type="inferred from homology"/>
<dbReference type="Pfam" id="PF03975">
    <property type="entry name" value="CheD"/>
    <property type="match status" value="1"/>
</dbReference>
<organism evidence="4 5">
    <name type="scientific">Pseudomonas oryzihabitans</name>
    <dbReference type="NCBI Taxonomy" id="47885"/>
    <lineage>
        <taxon>Bacteria</taxon>
        <taxon>Pseudomonadati</taxon>
        <taxon>Pseudomonadota</taxon>
        <taxon>Gammaproteobacteria</taxon>
        <taxon>Pseudomonadales</taxon>
        <taxon>Pseudomonadaceae</taxon>
        <taxon>Pseudomonas</taxon>
    </lineage>
</organism>
<dbReference type="OrthoDB" id="9807202at2"/>
<keyword evidence="2 3" id="KW-0378">Hydrolase</keyword>
<dbReference type="PANTHER" id="PTHR35147:SF3">
    <property type="entry name" value="CHEMORECEPTOR GLUTAMINE DEAMIDASE CHED 1-RELATED"/>
    <property type="match status" value="1"/>
</dbReference>
<dbReference type="SUPFAM" id="SSF64438">
    <property type="entry name" value="CNF1/YfiH-like putative cysteine hydrolases"/>
    <property type="match status" value="1"/>
</dbReference>
<dbReference type="Proteomes" id="UP000064137">
    <property type="component" value="Chromosome"/>
</dbReference>
<dbReference type="GO" id="GO:0006935">
    <property type="term" value="P:chemotaxis"/>
    <property type="evidence" value="ECO:0007669"/>
    <property type="project" value="UniProtKB-UniRule"/>
</dbReference>
<reference evidence="4 5" key="1">
    <citation type="submission" date="2016-01" db="EMBL/GenBank/DDBJ databases">
        <title>Annotation of Pseudomonas oryzihabitans USDA-ARS-USMARC-56511.</title>
        <authorList>
            <person name="Harhay G.P."/>
            <person name="Harhay D.M."/>
            <person name="Smith T.P.L."/>
            <person name="Bono J.L."/>
            <person name="Heaton M.P."/>
            <person name="Clawson M.L."/>
            <person name="Chitko-Mckown C.G."/>
            <person name="Capik S.F."/>
            <person name="DeDonder K.D."/>
            <person name="Apley M.D."/>
            <person name="Lubbers B.V."/>
            <person name="White B.J."/>
            <person name="Larson R.L."/>
        </authorList>
    </citation>
    <scope>NUCLEOTIDE SEQUENCE [LARGE SCALE GENOMIC DNA]</scope>
    <source>
        <strain evidence="4 5">USDA-ARS-USMARC-56511</strain>
    </source>
</reference>
<keyword evidence="1 3" id="KW-0145">Chemotaxis</keyword>
<evidence type="ECO:0000256" key="2">
    <source>
        <dbReference type="ARBA" id="ARBA00022801"/>
    </source>
</evidence>
<accession>A0A0U4VM88</accession>
<dbReference type="InterPro" id="IPR005659">
    <property type="entry name" value="Chemorcpt_Glu_NH3ase_CheD"/>
</dbReference>
<dbReference type="InterPro" id="IPR011324">
    <property type="entry name" value="Cytotoxic_necrot_fac-like_cat"/>
</dbReference>
<comment type="similarity">
    <text evidence="3">Belongs to the CheD family.</text>
</comment>
<dbReference type="EMBL" id="CP013987">
    <property type="protein sequence ID" value="ALZ84272.1"/>
    <property type="molecule type" value="Genomic_DNA"/>
</dbReference>
<gene>
    <name evidence="3" type="primary">cheD</name>
    <name evidence="4" type="ORF">APT59_08655</name>
</gene>
<dbReference type="HAMAP" id="MF_01440">
    <property type="entry name" value="CheD"/>
    <property type="match status" value="1"/>
</dbReference>
<name>A0A0U4VM88_9PSED</name>
<dbReference type="EC" id="3.5.1.44" evidence="3"/>
<sequence>MAAVPEVFLRPGDWYFGRGELRVRTILGSCVAFVFWHPQRRLGGMTHALLPKRQRPTPGAATAIDGHYVDESLQLMLDAVARHGGDLPGYQVHLYGGGNMFPQILRGRVRNIGDINVDAALAQLAEAGVRTVRTHVRGAGHRKLSLDLVDGRVLMQQVELTYVPPLTRFTP</sequence>
<evidence type="ECO:0000313" key="5">
    <source>
        <dbReference type="Proteomes" id="UP000064137"/>
    </source>
</evidence>
<dbReference type="CDD" id="cd16352">
    <property type="entry name" value="CheD"/>
    <property type="match status" value="1"/>
</dbReference>
<dbReference type="PANTHER" id="PTHR35147">
    <property type="entry name" value="CHEMORECEPTOR GLUTAMINE DEAMIDASE CHED-RELATED"/>
    <property type="match status" value="1"/>
</dbReference>
<comment type="catalytic activity">
    <reaction evidence="3">
        <text>L-glutaminyl-[protein] + H2O = L-glutamyl-[protein] + NH4(+)</text>
        <dbReference type="Rhea" id="RHEA:16441"/>
        <dbReference type="Rhea" id="RHEA-COMP:10207"/>
        <dbReference type="Rhea" id="RHEA-COMP:10208"/>
        <dbReference type="ChEBI" id="CHEBI:15377"/>
        <dbReference type="ChEBI" id="CHEBI:28938"/>
        <dbReference type="ChEBI" id="CHEBI:29973"/>
        <dbReference type="ChEBI" id="CHEBI:30011"/>
        <dbReference type="EC" id="3.5.1.44"/>
    </reaction>
</comment>
<evidence type="ECO:0000313" key="4">
    <source>
        <dbReference type="EMBL" id="ALZ84272.1"/>
    </source>
</evidence>
<protein>
    <recommendedName>
        <fullName evidence="3">Probable chemoreceptor glutamine deamidase CheD</fullName>
        <ecNumber evidence="3">3.5.1.44</ecNumber>
    </recommendedName>
</protein>
<evidence type="ECO:0000256" key="1">
    <source>
        <dbReference type="ARBA" id="ARBA00022500"/>
    </source>
</evidence>
<dbReference type="KEGG" id="por:APT59_08655"/>
<dbReference type="AlphaFoldDB" id="A0A0U4VM88"/>
<comment type="function">
    <text evidence="3">Probably deamidates glutamine residues to glutamate on methyl-accepting chemotaxis receptors (MCPs), playing an important role in chemotaxis.</text>
</comment>
<dbReference type="GO" id="GO:0050568">
    <property type="term" value="F:protein-glutamine glutaminase activity"/>
    <property type="evidence" value="ECO:0007669"/>
    <property type="project" value="UniProtKB-UniRule"/>
</dbReference>